<dbReference type="PANTHER" id="PTHR39594:SF1">
    <property type="entry name" value="PROTEIN YCHQ"/>
    <property type="match status" value="1"/>
</dbReference>
<dbReference type="EMBL" id="PIPQ01000001">
    <property type="protein sequence ID" value="RUO43906.1"/>
    <property type="molecule type" value="Genomic_DNA"/>
</dbReference>
<evidence type="ECO:0000313" key="3">
    <source>
        <dbReference type="Proteomes" id="UP000286976"/>
    </source>
</evidence>
<dbReference type="PANTHER" id="PTHR39594">
    <property type="entry name" value="PROTEIN YCHQ"/>
    <property type="match status" value="1"/>
</dbReference>
<reference evidence="2 3" key="1">
    <citation type="journal article" date="2011" name="Front. Microbiol.">
        <title>Genomic signatures of strain selection and enhancement in Bacillus atrophaeus var. globigii, a historical biowarfare simulant.</title>
        <authorList>
            <person name="Gibbons H.S."/>
            <person name="Broomall S.M."/>
            <person name="McNew L.A."/>
            <person name="Daligault H."/>
            <person name="Chapman C."/>
            <person name="Bruce D."/>
            <person name="Karavis M."/>
            <person name="Krepps M."/>
            <person name="McGregor P.A."/>
            <person name="Hong C."/>
            <person name="Park K.H."/>
            <person name="Akmal A."/>
            <person name="Feldman A."/>
            <person name="Lin J.S."/>
            <person name="Chang W.E."/>
            <person name="Higgs B.W."/>
            <person name="Demirev P."/>
            <person name="Lindquist J."/>
            <person name="Liem A."/>
            <person name="Fochler E."/>
            <person name="Read T.D."/>
            <person name="Tapia R."/>
            <person name="Johnson S."/>
            <person name="Bishop-Lilly K.A."/>
            <person name="Detter C."/>
            <person name="Han C."/>
            <person name="Sozhamannan S."/>
            <person name="Rosenzweig C.N."/>
            <person name="Skowronski E.W."/>
        </authorList>
    </citation>
    <scope>NUCLEOTIDE SEQUENCE [LARGE SCALE GENOMIC DNA]</scope>
    <source>
        <strain evidence="2 3">AIT1</strain>
    </source>
</reference>
<keyword evidence="1" id="KW-0812">Transmembrane</keyword>
<evidence type="ECO:0000313" key="2">
    <source>
        <dbReference type="EMBL" id="RUO43906.1"/>
    </source>
</evidence>
<comment type="caution">
    <text evidence="2">The sequence shown here is derived from an EMBL/GenBank/DDBJ whole genome shotgun (WGS) entry which is preliminary data.</text>
</comment>
<feature type="transmembrane region" description="Helical" evidence="1">
    <location>
        <begin position="75"/>
        <end position="96"/>
    </location>
</feature>
<dbReference type="PIRSF" id="PIRSF005610">
    <property type="entry name" value="SirB"/>
    <property type="match status" value="1"/>
</dbReference>
<dbReference type="Pfam" id="PF04247">
    <property type="entry name" value="SirB"/>
    <property type="match status" value="1"/>
</dbReference>
<dbReference type="GO" id="GO:0005886">
    <property type="term" value="C:plasma membrane"/>
    <property type="evidence" value="ECO:0007669"/>
    <property type="project" value="TreeGrafter"/>
</dbReference>
<name>A0A432X9B4_9GAMM</name>
<evidence type="ECO:0000256" key="1">
    <source>
        <dbReference type="SAM" id="Phobius"/>
    </source>
</evidence>
<proteinExistence type="predicted"/>
<feature type="transmembrane region" description="Helical" evidence="1">
    <location>
        <begin position="102"/>
        <end position="121"/>
    </location>
</feature>
<keyword evidence="3" id="KW-1185">Reference proteome</keyword>
<keyword evidence="1" id="KW-0472">Membrane</keyword>
<sequence length="130" mass="14611">MYLMFKHLHATLAMLSLVFLLLRIFLAWKDAAVLDKKWLKVTPHAVDGLFVASIVGLLIATQAHPFTSSFHTEKLIGFIAYIAFSVLTVLALRGRFPIKLKAPFAAMAILTWFWMVKVAMLKQPILLASL</sequence>
<dbReference type="InterPro" id="IPR007360">
    <property type="entry name" value="SirB"/>
</dbReference>
<keyword evidence="1" id="KW-1133">Transmembrane helix</keyword>
<dbReference type="Proteomes" id="UP000286976">
    <property type="component" value="Unassembled WGS sequence"/>
</dbReference>
<feature type="transmembrane region" description="Helical" evidence="1">
    <location>
        <begin position="43"/>
        <end position="63"/>
    </location>
</feature>
<gene>
    <name evidence="2" type="ORF">CWE15_01590</name>
</gene>
<accession>A0A432X9B4</accession>
<dbReference type="OrthoDB" id="5588650at2"/>
<organism evidence="2 3">
    <name type="scientific">Aliidiomarina taiwanensis</name>
    <dbReference type="NCBI Taxonomy" id="946228"/>
    <lineage>
        <taxon>Bacteria</taxon>
        <taxon>Pseudomonadati</taxon>
        <taxon>Pseudomonadota</taxon>
        <taxon>Gammaproteobacteria</taxon>
        <taxon>Alteromonadales</taxon>
        <taxon>Idiomarinaceae</taxon>
        <taxon>Aliidiomarina</taxon>
    </lineage>
</organism>
<dbReference type="RefSeq" id="WP_126756297.1">
    <property type="nucleotide sequence ID" value="NZ_PIPQ01000001.1"/>
</dbReference>
<protein>
    <submittedName>
        <fullName evidence="2">Invasion protein</fullName>
    </submittedName>
</protein>
<dbReference type="AlphaFoldDB" id="A0A432X9B4"/>